<keyword evidence="1" id="KW-0238">DNA-binding</keyword>
<dbReference type="PANTHER" id="PTHR46797">
    <property type="entry name" value="HTH-TYPE TRANSCRIPTIONAL REGULATOR"/>
    <property type="match status" value="1"/>
</dbReference>
<dbReference type="SMART" id="SM00530">
    <property type="entry name" value="HTH_XRE"/>
    <property type="match status" value="1"/>
</dbReference>
<reference evidence="3" key="1">
    <citation type="submission" date="2019-03" db="EMBL/GenBank/DDBJ databases">
        <title>Single cell metagenomics reveals metabolic interactions within the superorganism composed of flagellate Streblomastix strix and complex community of Bacteroidetes bacteria on its surface.</title>
        <authorList>
            <person name="Treitli S.C."/>
            <person name="Kolisko M."/>
            <person name="Husnik F."/>
            <person name="Keeling P."/>
            <person name="Hampl V."/>
        </authorList>
    </citation>
    <scope>NUCLEOTIDE SEQUENCE</scope>
    <source>
        <strain evidence="3">STM</strain>
    </source>
</reference>
<dbReference type="GO" id="GO:0003677">
    <property type="term" value="F:DNA binding"/>
    <property type="evidence" value="ECO:0007669"/>
    <property type="project" value="UniProtKB-KW"/>
</dbReference>
<dbReference type="AlphaFoldDB" id="A0A5J4QIF4"/>
<proteinExistence type="predicted"/>
<dbReference type="InterPro" id="IPR010982">
    <property type="entry name" value="Lambda_DNA-bd_dom_sf"/>
</dbReference>
<dbReference type="EMBL" id="SNRY01003411">
    <property type="protein sequence ID" value="KAA6321079.1"/>
    <property type="molecule type" value="Genomic_DNA"/>
</dbReference>
<accession>A0A5J4QIF4</accession>
<dbReference type="GO" id="GO:0003700">
    <property type="term" value="F:DNA-binding transcription factor activity"/>
    <property type="evidence" value="ECO:0007669"/>
    <property type="project" value="TreeGrafter"/>
</dbReference>
<organism evidence="3">
    <name type="scientific">termite gut metagenome</name>
    <dbReference type="NCBI Taxonomy" id="433724"/>
    <lineage>
        <taxon>unclassified sequences</taxon>
        <taxon>metagenomes</taxon>
        <taxon>organismal metagenomes</taxon>
    </lineage>
</organism>
<dbReference type="PANTHER" id="PTHR46797:SF1">
    <property type="entry name" value="METHYLPHOSPHONATE SYNTHASE"/>
    <property type="match status" value="1"/>
</dbReference>
<evidence type="ECO:0000256" key="1">
    <source>
        <dbReference type="ARBA" id="ARBA00023125"/>
    </source>
</evidence>
<comment type="caution">
    <text evidence="3">The sequence shown here is derived from an EMBL/GenBank/DDBJ whole genome shotgun (WGS) entry which is preliminary data.</text>
</comment>
<evidence type="ECO:0000259" key="2">
    <source>
        <dbReference type="PROSITE" id="PS50943"/>
    </source>
</evidence>
<dbReference type="InterPro" id="IPR050807">
    <property type="entry name" value="TransReg_Diox_bact_type"/>
</dbReference>
<dbReference type="CDD" id="cd00093">
    <property type="entry name" value="HTH_XRE"/>
    <property type="match status" value="1"/>
</dbReference>
<dbReference type="GO" id="GO:0005829">
    <property type="term" value="C:cytosol"/>
    <property type="evidence" value="ECO:0007669"/>
    <property type="project" value="TreeGrafter"/>
</dbReference>
<protein>
    <recommendedName>
        <fullName evidence="2">HTH cro/C1-type domain-containing protein</fullName>
    </recommendedName>
</protein>
<evidence type="ECO:0000313" key="3">
    <source>
        <dbReference type="EMBL" id="KAA6321079.1"/>
    </source>
</evidence>
<dbReference type="Pfam" id="PF01381">
    <property type="entry name" value="HTH_3"/>
    <property type="match status" value="1"/>
</dbReference>
<feature type="domain" description="HTH cro/C1-type" evidence="2">
    <location>
        <begin position="52"/>
        <end position="106"/>
    </location>
</feature>
<dbReference type="SUPFAM" id="SSF47413">
    <property type="entry name" value="lambda repressor-like DNA-binding domains"/>
    <property type="match status" value="1"/>
</dbReference>
<dbReference type="Gene3D" id="1.10.260.40">
    <property type="entry name" value="lambda repressor-like DNA-binding domains"/>
    <property type="match status" value="1"/>
</dbReference>
<dbReference type="PROSITE" id="PS50943">
    <property type="entry name" value="HTH_CROC1"/>
    <property type="match status" value="1"/>
</dbReference>
<name>A0A5J4QIF4_9ZZZZ</name>
<gene>
    <name evidence="3" type="ORF">EZS27_029228</name>
</gene>
<dbReference type="InterPro" id="IPR001387">
    <property type="entry name" value="Cro/C1-type_HTH"/>
</dbReference>
<sequence length="110" mass="12092">MKTERNDEMNLEGDGQIRDYSAVLAAEYGAPGTPERAKFDEEAYAFYTSQILLDARKNARLTQAQLAERIGANKSYISKIENGVTVPTVATFYRIANALGLNVELTPSTS</sequence>